<sequence>MGIDDIQLNFNPTTLLLMNILIGFIMFGVALDLKPADFKRTLRSPKPFIIGLSAQFFIMPALTFLLVLIIQPLPSIALGMFLVAAAPGGNLSNFLTHLAKGNTPLSISMSAVSTALSIVMMPLNTVLWGSLYGPTNEILRSFMIQPGDLVQSIVILLGIPLALGMYVNHKAPRWSAKASGWMKKFSIVFFLLFVAGALAANFNYFLEYVGMVVIAVFLHNLLALLTGYFSARAFKLPEQDRRAIAIEVGIQNSGLCLILVFNFFDGLGGMAIVAAWWSVWHIISGLTLALYWSKRPALKTKEVTV</sequence>
<feature type="transmembrane region" description="Helical" evidence="5">
    <location>
        <begin position="107"/>
        <end position="129"/>
    </location>
</feature>
<feature type="transmembrane region" description="Helical" evidence="5">
    <location>
        <begin position="48"/>
        <end position="70"/>
    </location>
</feature>
<evidence type="ECO:0000256" key="2">
    <source>
        <dbReference type="ARBA" id="ARBA00022692"/>
    </source>
</evidence>
<protein>
    <submittedName>
        <fullName evidence="6">Bile acid:sodium symporter family protein</fullName>
    </submittedName>
</protein>
<evidence type="ECO:0000313" key="6">
    <source>
        <dbReference type="EMBL" id="MDN3426486.1"/>
    </source>
</evidence>
<dbReference type="Proteomes" id="UP001225873">
    <property type="component" value="Unassembled WGS sequence"/>
</dbReference>
<dbReference type="PANTHER" id="PTHR10361:SF28">
    <property type="entry name" value="P3 PROTEIN-RELATED"/>
    <property type="match status" value="1"/>
</dbReference>
<dbReference type="InterPro" id="IPR004710">
    <property type="entry name" value="Bilac:Na_transpt"/>
</dbReference>
<keyword evidence="3 5" id="KW-1133">Transmembrane helix</keyword>
<reference evidence="6 7" key="1">
    <citation type="submission" date="2023-03" db="EMBL/GenBank/DDBJ databases">
        <authorList>
            <person name="Uniacke-Lowe S."/>
            <person name="Ross P."/>
            <person name="Hill C."/>
        </authorList>
    </citation>
    <scope>NUCLEOTIDE SEQUENCE [LARGE SCALE GENOMIC DNA]</scope>
    <source>
        <strain evidence="6 7">APC 4016</strain>
    </source>
</reference>
<dbReference type="InterPro" id="IPR038770">
    <property type="entry name" value="Na+/solute_symporter_sf"/>
</dbReference>
<feature type="transmembrane region" description="Helical" evidence="5">
    <location>
        <begin position="270"/>
        <end position="292"/>
    </location>
</feature>
<dbReference type="InterPro" id="IPR002657">
    <property type="entry name" value="BilAc:Na_symport/Acr3"/>
</dbReference>
<dbReference type="EMBL" id="JASDCQ010000001">
    <property type="protein sequence ID" value="MDN3426486.1"/>
    <property type="molecule type" value="Genomic_DNA"/>
</dbReference>
<feature type="transmembrane region" description="Helical" evidence="5">
    <location>
        <begin position="243"/>
        <end position="264"/>
    </location>
</feature>
<proteinExistence type="predicted"/>
<evidence type="ECO:0000256" key="5">
    <source>
        <dbReference type="SAM" id="Phobius"/>
    </source>
</evidence>
<dbReference type="PANTHER" id="PTHR10361">
    <property type="entry name" value="SODIUM-BILE ACID COTRANSPORTER"/>
    <property type="match status" value="1"/>
</dbReference>
<dbReference type="RefSeq" id="WP_290214355.1">
    <property type="nucleotide sequence ID" value="NZ_JASDCQ010000001.1"/>
</dbReference>
<evidence type="ECO:0000256" key="1">
    <source>
        <dbReference type="ARBA" id="ARBA00004141"/>
    </source>
</evidence>
<comment type="caution">
    <text evidence="6">The sequence shown here is derived from an EMBL/GenBank/DDBJ whole genome shotgun (WGS) entry which is preliminary data.</text>
</comment>
<comment type="subcellular location">
    <subcellularLocation>
        <location evidence="1">Membrane</location>
        <topology evidence="1">Multi-pass membrane protein</topology>
    </subcellularLocation>
</comment>
<accession>A0ABT7ZH53</accession>
<organism evidence="6 7">
    <name type="scientific">Planococcus notacanthi</name>
    <dbReference type="NCBI Taxonomy" id="3035188"/>
    <lineage>
        <taxon>Bacteria</taxon>
        <taxon>Bacillati</taxon>
        <taxon>Bacillota</taxon>
        <taxon>Bacilli</taxon>
        <taxon>Bacillales</taxon>
        <taxon>Caryophanaceae</taxon>
        <taxon>Planococcus</taxon>
    </lineage>
</organism>
<gene>
    <name evidence="6" type="ORF">QMA01_04190</name>
</gene>
<dbReference type="Pfam" id="PF01758">
    <property type="entry name" value="SBF"/>
    <property type="match status" value="1"/>
</dbReference>
<feature type="transmembrane region" description="Helical" evidence="5">
    <location>
        <begin position="187"/>
        <end position="206"/>
    </location>
</feature>
<keyword evidence="4 5" id="KW-0472">Membrane</keyword>
<evidence type="ECO:0000313" key="7">
    <source>
        <dbReference type="Proteomes" id="UP001225873"/>
    </source>
</evidence>
<keyword evidence="2 5" id="KW-0812">Transmembrane</keyword>
<keyword evidence="7" id="KW-1185">Reference proteome</keyword>
<name>A0ABT7ZH53_9BACL</name>
<evidence type="ECO:0000256" key="4">
    <source>
        <dbReference type="ARBA" id="ARBA00023136"/>
    </source>
</evidence>
<feature type="transmembrane region" description="Helical" evidence="5">
    <location>
        <begin position="212"/>
        <end position="231"/>
    </location>
</feature>
<feature type="transmembrane region" description="Helical" evidence="5">
    <location>
        <begin position="15"/>
        <end position="36"/>
    </location>
</feature>
<feature type="transmembrane region" description="Helical" evidence="5">
    <location>
        <begin position="76"/>
        <end position="95"/>
    </location>
</feature>
<evidence type="ECO:0000256" key="3">
    <source>
        <dbReference type="ARBA" id="ARBA00022989"/>
    </source>
</evidence>
<dbReference type="Gene3D" id="1.20.1530.20">
    <property type="match status" value="1"/>
</dbReference>
<feature type="transmembrane region" description="Helical" evidence="5">
    <location>
        <begin position="149"/>
        <end position="167"/>
    </location>
</feature>